<dbReference type="AlphaFoldDB" id="A0A5E4M9U2"/>
<evidence type="ECO:0000313" key="2">
    <source>
        <dbReference type="Proteomes" id="UP000325440"/>
    </source>
</evidence>
<dbReference type="OrthoDB" id="203754at2759"/>
<dbReference type="Proteomes" id="UP000325440">
    <property type="component" value="Unassembled WGS sequence"/>
</dbReference>
<evidence type="ECO:0000313" key="1">
    <source>
        <dbReference type="EMBL" id="VVC28985.1"/>
    </source>
</evidence>
<keyword evidence="2" id="KW-1185">Reference proteome</keyword>
<reference evidence="1 2" key="1">
    <citation type="submission" date="2019-08" db="EMBL/GenBank/DDBJ databases">
        <authorList>
            <person name="Alioto T."/>
            <person name="Alioto T."/>
            <person name="Gomez Garrido J."/>
        </authorList>
    </citation>
    <scope>NUCLEOTIDE SEQUENCE [LARGE SCALE GENOMIC DNA]</scope>
</reference>
<accession>A0A5E4M9U2</accession>
<sequence>MEVYTKAPTAYRIENVDVPSSEGFKTEKQIFIELEMENGTIKSVKMSALQLHNLRHNVANLLKQTNRLKTKLQQN</sequence>
<organism evidence="1 2">
    <name type="scientific">Cinara cedri</name>
    <dbReference type="NCBI Taxonomy" id="506608"/>
    <lineage>
        <taxon>Eukaryota</taxon>
        <taxon>Metazoa</taxon>
        <taxon>Ecdysozoa</taxon>
        <taxon>Arthropoda</taxon>
        <taxon>Hexapoda</taxon>
        <taxon>Insecta</taxon>
        <taxon>Pterygota</taxon>
        <taxon>Neoptera</taxon>
        <taxon>Paraneoptera</taxon>
        <taxon>Hemiptera</taxon>
        <taxon>Sternorrhyncha</taxon>
        <taxon>Aphidomorpha</taxon>
        <taxon>Aphidoidea</taxon>
        <taxon>Aphididae</taxon>
        <taxon>Lachninae</taxon>
        <taxon>Cinara</taxon>
    </lineage>
</organism>
<dbReference type="EMBL" id="CABPRJ010000486">
    <property type="protein sequence ID" value="VVC28985.1"/>
    <property type="molecule type" value="Genomic_DNA"/>
</dbReference>
<proteinExistence type="predicted"/>
<name>A0A5E4M9U2_9HEMI</name>
<gene>
    <name evidence="1" type="ORF">CINCED_3A005231</name>
</gene>
<protein>
    <submittedName>
        <fullName evidence="1">Uncharacterized protein</fullName>
    </submittedName>
</protein>